<dbReference type="OrthoDB" id="2290206at2"/>
<evidence type="ECO:0000313" key="3">
    <source>
        <dbReference type="Proteomes" id="UP000241964"/>
    </source>
</evidence>
<dbReference type="EMBL" id="PYAS01000026">
    <property type="protein sequence ID" value="PSL19523.1"/>
    <property type="molecule type" value="Genomic_DNA"/>
</dbReference>
<dbReference type="RefSeq" id="WP_106599534.1">
    <property type="nucleotide sequence ID" value="NZ_PYAS01000026.1"/>
</dbReference>
<name>A0A2P8FCR6_9BACT</name>
<protein>
    <recommendedName>
        <fullName evidence="4">Recombinase</fullName>
    </recommendedName>
</protein>
<reference evidence="2 3" key="1">
    <citation type="submission" date="2018-03" db="EMBL/GenBank/DDBJ databases">
        <title>Genomic Encyclopedia of Archaeal and Bacterial Type Strains, Phase II (KMG-II): from individual species to whole genera.</title>
        <authorList>
            <person name="Goeker M."/>
        </authorList>
    </citation>
    <scope>NUCLEOTIDE SEQUENCE [LARGE SCALE GENOMIC DNA]</scope>
    <source>
        <strain evidence="2 3">DSM 29057</strain>
    </source>
</reference>
<organism evidence="2 3">
    <name type="scientific">Dyadobacter jiangsuensis</name>
    <dbReference type="NCBI Taxonomy" id="1591085"/>
    <lineage>
        <taxon>Bacteria</taxon>
        <taxon>Pseudomonadati</taxon>
        <taxon>Bacteroidota</taxon>
        <taxon>Cytophagia</taxon>
        <taxon>Cytophagales</taxon>
        <taxon>Spirosomataceae</taxon>
        <taxon>Dyadobacter</taxon>
    </lineage>
</organism>
<accession>A0A2P8FCR6</accession>
<keyword evidence="3" id="KW-1185">Reference proteome</keyword>
<comment type="caution">
    <text evidence="2">The sequence shown here is derived from an EMBL/GenBank/DDBJ whole genome shotgun (WGS) entry which is preliminary data.</text>
</comment>
<gene>
    <name evidence="2" type="ORF">CLV60_12641</name>
</gene>
<dbReference type="Proteomes" id="UP000241964">
    <property type="component" value="Unassembled WGS sequence"/>
</dbReference>
<proteinExistence type="predicted"/>
<dbReference type="AlphaFoldDB" id="A0A2P8FCR6"/>
<evidence type="ECO:0000256" key="1">
    <source>
        <dbReference type="SAM" id="MobiDB-lite"/>
    </source>
</evidence>
<sequence length="92" mass="10238">MKAGHAAVGDGGNRQSNDKKGRKFKCSQKLALEVAPFIKALRETGYNSLNETANRLNELDRPAPNGIEWNAQVVERAESLIFEIKKERQGNL</sequence>
<evidence type="ECO:0000313" key="2">
    <source>
        <dbReference type="EMBL" id="PSL19523.1"/>
    </source>
</evidence>
<evidence type="ECO:0008006" key="4">
    <source>
        <dbReference type="Google" id="ProtNLM"/>
    </source>
</evidence>
<feature type="region of interest" description="Disordered" evidence="1">
    <location>
        <begin position="1"/>
        <end position="23"/>
    </location>
</feature>